<organism evidence="1 2">
    <name type="scientific">Perkinsus olseni</name>
    <name type="common">Perkinsus atlanticus</name>
    <dbReference type="NCBI Taxonomy" id="32597"/>
    <lineage>
        <taxon>Eukaryota</taxon>
        <taxon>Sar</taxon>
        <taxon>Alveolata</taxon>
        <taxon>Perkinsozoa</taxon>
        <taxon>Perkinsea</taxon>
        <taxon>Perkinsida</taxon>
        <taxon>Perkinsidae</taxon>
        <taxon>Perkinsus</taxon>
    </lineage>
</organism>
<comment type="caution">
    <text evidence="1">The sequence shown here is derived from an EMBL/GenBank/DDBJ whole genome shotgun (WGS) entry which is preliminary data.</text>
</comment>
<evidence type="ECO:0000313" key="1">
    <source>
        <dbReference type="EMBL" id="KAF4705958.1"/>
    </source>
</evidence>
<dbReference type="Proteomes" id="UP000553632">
    <property type="component" value="Unassembled WGS sequence"/>
</dbReference>
<evidence type="ECO:0000313" key="2">
    <source>
        <dbReference type="Proteomes" id="UP000553632"/>
    </source>
</evidence>
<accession>A0A7J6QCG3</accession>
<name>A0A7J6QCG3_PEROL</name>
<dbReference type="AlphaFoldDB" id="A0A7J6QCG3"/>
<dbReference type="EMBL" id="JABANO010033936">
    <property type="protein sequence ID" value="KAF4705958.1"/>
    <property type="molecule type" value="Genomic_DNA"/>
</dbReference>
<proteinExistence type="predicted"/>
<dbReference type="InterPro" id="IPR043502">
    <property type="entry name" value="DNA/RNA_pol_sf"/>
</dbReference>
<keyword evidence="2" id="KW-1185">Reference proteome</keyword>
<gene>
    <name evidence="1" type="ORF">FOZ63_018453</name>
</gene>
<feature type="non-terminal residue" evidence="1">
    <location>
        <position position="1"/>
    </location>
</feature>
<feature type="non-terminal residue" evidence="1">
    <location>
        <position position="136"/>
    </location>
</feature>
<reference evidence="1 2" key="1">
    <citation type="submission" date="2020-04" db="EMBL/GenBank/DDBJ databases">
        <title>Perkinsus olseni comparative genomics.</title>
        <authorList>
            <person name="Bogema D.R."/>
        </authorList>
    </citation>
    <scope>NUCLEOTIDE SEQUENCE [LARGE SCALE GENOMIC DNA]</scope>
    <source>
        <strain evidence="1 2">ATCC PRA-207</strain>
    </source>
</reference>
<dbReference type="SUPFAM" id="SSF56672">
    <property type="entry name" value="DNA/RNA polymerases"/>
    <property type="match status" value="1"/>
</dbReference>
<protein>
    <recommendedName>
        <fullName evidence="3">Reverse transcriptase domain-containing protein</fullName>
    </recommendedName>
</protein>
<evidence type="ECO:0008006" key="3">
    <source>
        <dbReference type="Google" id="ProtNLM"/>
    </source>
</evidence>
<sequence length="136" mass="14973">PKATYGGASIASTLQHIRVGWHSGFCAHTKDVKKAFYKFVTIRMIFGLAVGPAGLEHSMNVIRSLARLRCPENPVLRHGCEIYLDDISFFGNHDDVIEAECAFKETALLFGFQFADDKSNALCLASASLQPFKHLG</sequence>